<dbReference type="PhylomeDB" id="A0A0D2VRP9"/>
<dbReference type="AlphaFoldDB" id="A0A0D2VRP9"/>
<dbReference type="EMBL" id="KE346365">
    <property type="protein sequence ID" value="KJE93567.1"/>
    <property type="molecule type" value="Genomic_DNA"/>
</dbReference>
<proteinExistence type="predicted"/>
<feature type="region of interest" description="Disordered" evidence="1">
    <location>
        <begin position="207"/>
        <end position="321"/>
    </location>
</feature>
<gene>
    <name evidence="2" type="ORF">CAOG_004333</name>
</gene>
<organism evidence="2 3">
    <name type="scientific">Capsaspora owczarzaki (strain ATCC 30864)</name>
    <dbReference type="NCBI Taxonomy" id="595528"/>
    <lineage>
        <taxon>Eukaryota</taxon>
        <taxon>Filasterea</taxon>
        <taxon>Capsaspora</taxon>
    </lineage>
</organism>
<accession>A0A0D2VRP9</accession>
<evidence type="ECO:0000313" key="2">
    <source>
        <dbReference type="EMBL" id="KJE93567.1"/>
    </source>
</evidence>
<dbReference type="InParanoid" id="A0A0D2VRP9"/>
<feature type="compositionally biased region" description="Polar residues" evidence="1">
    <location>
        <begin position="281"/>
        <end position="293"/>
    </location>
</feature>
<evidence type="ECO:0000256" key="1">
    <source>
        <dbReference type="SAM" id="MobiDB-lite"/>
    </source>
</evidence>
<dbReference type="Proteomes" id="UP000008743">
    <property type="component" value="Unassembled WGS sequence"/>
</dbReference>
<dbReference type="InterPro" id="IPR018608">
    <property type="entry name" value="Gti1/Pac2"/>
</dbReference>
<evidence type="ECO:0000313" key="3">
    <source>
        <dbReference type="Proteomes" id="UP000008743"/>
    </source>
</evidence>
<sequence length="321" mass="36460">MERCVPATPFWTPDTVDWIFQQAHANNIEIRTNHLHVQEKRSIKLGSWFVFDSSLIRRWRDSYNWCKAYMTHTTKKSEHVYRERNGNLYKIFYSCPTSSPLRLVCYTDRSPIANVVKNDQQLVKTHLNRSDQAEDASGWADLLRQSREQPYYEQISLRPLLPRPCISEHEETQGAGDNVESNSGTDAFQSLLWAACMEQEQPRPIRAIPAETSAAPSAKRTLEQAEQGEPDEKVVPPHHKRFAEEDGMSKPSRPSPHSPIAVVTNIDASTTHRIPNDPTESDASSPPSDAETLSPSSSPRQPPFPNLPNLYPVPHLSERWG</sequence>
<dbReference type="RefSeq" id="XP_004348161.1">
    <property type="nucleotide sequence ID" value="XM_004348111.2"/>
</dbReference>
<name>A0A0D2VRP9_CAPO3</name>
<protein>
    <submittedName>
        <fullName evidence="2">Uncharacterized protein</fullName>
    </submittedName>
</protein>
<reference evidence="3" key="1">
    <citation type="submission" date="2011-02" db="EMBL/GenBank/DDBJ databases">
        <title>The Genome Sequence of Capsaspora owczarzaki ATCC 30864.</title>
        <authorList>
            <person name="Russ C."/>
            <person name="Cuomo C."/>
            <person name="Burger G."/>
            <person name="Gray M.W."/>
            <person name="Holland P.W.H."/>
            <person name="King N."/>
            <person name="Lang F.B.F."/>
            <person name="Roger A.J."/>
            <person name="Ruiz-Trillo I."/>
            <person name="Young S.K."/>
            <person name="Zeng Q."/>
            <person name="Gargeya S."/>
            <person name="Alvarado L."/>
            <person name="Berlin A."/>
            <person name="Chapman S.B."/>
            <person name="Chen Z."/>
            <person name="Freedman E."/>
            <person name="Gellesch M."/>
            <person name="Goldberg J."/>
            <person name="Griggs A."/>
            <person name="Gujja S."/>
            <person name="Heilman E."/>
            <person name="Heiman D."/>
            <person name="Howarth C."/>
            <person name="Mehta T."/>
            <person name="Neiman D."/>
            <person name="Pearson M."/>
            <person name="Roberts A."/>
            <person name="Saif S."/>
            <person name="Shea T."/>
            <person name="Shenoy N."/>
            <person name="Sisk P."/>
            <person name="Stolte C."/>
            <person name="Sykes S."/>
            <person name="White J."/>
            <person name="Yandava C."/>
            <person name="Haas B."/>
            <person name="Nusbaum C."/>
            <person name="Birren B."/>
        </authorList>
    </citation>
    <scope>NUCLEOTIDE SEQUENCE</scope>
    <source>
        <strain evidence="3">ATCC 30864</strain>
    </source>
</reference>
<keyword evidence="3" id="KW-1185">Reference proteome</keyword>
<dbReference type="Pfam" id="PF09729">
    <property type="entry name" value="Gti1_Pac2"/>
    <property type="match status" value="1"/>
</dbReference>